<dbReference type="WBParaSite" id="HDID_0000631101-mRNA-1">
    <property type="protein sequence ID" value="HDID_0000631101-mRNA-1"/>
    <property type="gene ID" value="HDID_0000631101"/>
</dbReference>
<reference evidence="1 2" key="2">
    <citation type="submission" date="2018-11" db="EMBL/GenBank/DDBJ databases">
        <authorList>
            <consortium name="Pathogen Informatics"/>
        </authorList>
    </citation>
    <scope>NUCLEOTIDE SEQUENCE [LARGE SCALE GENOMIC DNA]</scope>
</reference>
<dbReference type="EMBL" id="UYSG01004853">
    <property type="protein sequence ID" value="VDL58627.1"/>
    <property type="molecule type" value="Genomic_DNA"/>
</dbReference>
<sequence length="427" mass="49441">MSVFSFVWGNNSTEFAELAIKWLTPSLSLSFVLRDCDGDLLLEDKSLSGILTNYPKEKFLSFPTFFLVFKSFPNCFDNETHILYFNPKSISVNCLREFKYYEVEVDLSRLLRDITISFFSDIGCRNPILSAALFTPKNSVFPNTVYFSLAIKFLYPYFSEFSSAFSDVEIEFPSDYLWGDIIPSIVNNSRLTPESVLEYVRSLCQKNGYFSKTNDEQYVKNVMRIFLKTDNAYTQLFFYLPVVSMILERFIFPHLSFASASTDIFLEECNDVRYSKFVLNALAEFQPRVLRALMESSRSVLGILEHLLHLQSLCGDLSIFDDWIKQSFSLYCHCLDQLGHSSIVLPSQIFNSGGRNRDIDFYVERFERSITSSTVPRLFYLAIKAARFQIRQMILSKPLPRLSFSSQLHSLSILSPDIKKFVQIERF</sequence>
<dbReference type="OrthoDB" id="10390856at2759"/>
<reference evidence="3" key="1">
    <citation type="submission" date="2017-02" db="UniProtKB">
        <authorList>
            <consortium name="WormBaseParasite"/>
        </authorList>
    </citation>
    <scope>IDENTIFICATION</scope>
</reference>
<accession>A0A0R3SMZ6</accession>
<organism evidence="3">
    <name type="scientific">Hymenolepis diminuta</name>
    <name type="common">Rat tapeworm</name>
    <dbReference type="NCBI Taxonomy" id="6216"/>
    <lineage>
        <taxon>Eukaryota</taxon>
        <taxon>Metazoa</taxon>
        <taxon>Spiralia</taxon>
        <taxon>Lophotrochozoa</taxon>
        <taxon>Platyhelminthes</taxon>
        <taxon>Cestoda</taxon>
        <taxon>Eucestoda</taxon>
        <taxon>Cyclophyllidea</taxon>
        <taxon>Hymenolepididae</taxon>
        <taxon>Hymenolepis</taxon>
    </lineage>
</organism>
<dbReference type="Proteomes" id="UP000274504">
    <property type="component" value="Unassembled WGS sequence"/>
</dbReference>
<name>A0A0R3SMZ6_HYMDI</name>
<proteinExistence type="predicted"/>
<protein>
    <submittedName>
        <fullName evidence="1 3">Uncharacterized protein</fullName>
    </submittedName>
</protein>
<gene>
    <name evidence="1" type="ORF">HDID_LOCUS6309</name>
</gene>
<evidence type="ECO:0000313" key="3">
    <source>
        <dbReference type="WBParaSite" id="HDID_0000631101-mRNA-1"/>
    </source>
</evidence>
<evidence type="ECO:0000313" key="1">
    <source>
        <dbReference type="EMBL" id="VDL58627.1"/>
    </source>
</evidence>
<dbReference type="AlphaFoldDB" id="A0A0R3SMZ6"/>
<evidence type="ECO:0000313" key="2">
    <source>
        <dbReference type="Proteomes" id="UP000274504"/>
    </source>
</evidence>